<dbReference type="SUPFAM" id="SSF51445">
    <property type="entry name" value="(Trans)glycosidases"/>
    <property type="match status" value="1"/>
</dbReference>
<sequence>MMRNNRMMTNRCKLKRQVPAKSIFSRTVPYSKKILQAALILCLSSGIQGSAQASIEDPSNYNDGDLVLTTGATYSYYPAQSKTSFDMPDFSWDTIPRWRYYSNPNPANQADVVACAEVDMLMIEKNTLLGMDYNEQGSADFAARVKAINPDIKIMFYWNATIDYGDYLVQQDGVYDRDTFSSPLSWGTLRGLHLGDPVVREWWIESALSFLDIPNIDGLFFDRIAGADARDMVASLYNRMPSDKFVIGNSGLDFDAWRENMANMDGSYREAWKSPGHGQSSADPFTVMIQLLREASLKGKMVNITGVSDTEAETLFTVAVFLMGAGEYSYISVNPIFSDLLSRPLGAPLGPPIKNGYEYTRSFEHLDLWVNVETQETVYDWKLDVPEVTFAGSDNWTSTVILDNNDGAANTSVWRVNAADQLELVTSNYDDIEQIAFIRDDTTLAVGQEAQLKMDIPNTGNRNLGLYVGGTAPTFDVRQDYISIYSSSISDIVMTHGFDGTSVFSSTPFADAAGADTFFIARTAENTFEVGFYVGSTRTVVVTRNPSTANSADYVGIYADVRKNGTLGAINSFRIVPVGWVVDDFSGVNALDHWEGTVILDHNDGAANTLTLQANNDDQLELVTSDYDGIEQIALIRSDTTLAVGQEARLKMDLPNTGNRNLGLYVGGTAPAFDVREDYMTIYSSLNSDTVMTHGYDGSSQFSVNPHANASGADTLFAARTSTNAFELGFYVGATRSVVVTRNPSTANSADYVGVFVDTRANGTIGSIDSFQIVPVGAFVESLFVEAEDYTGMSGIATQPTTDADGGLNVGWIRTGDWMDYEVSIPSSGTYTVNYRVASLNGGSSVQFQVDGSAQATTSIASTGGWQEWTTLSTSVSLLSGPQTIRLYSTSGGWNINWFELIMN</sequence>
<dbReference type="CDD" id="cd04080">
    <property type="entry name" value="CBM6_cellulase-like"/>
    <property type="match status" value="1"/>
</dbReference>
<dbReference type="InterPro" id="IPR008979">
    <property type="entry name" value="Galactose-bd-like_sf"/>
</dbReference>
<dbReference type="InterPro" id="IPR017853">
    <property type="entry name" value="GH"/>
</dbReference>
<proteinExistence type="predicted"/>
<dbReference type="SMART" id="SM00606">
    <property type="entry name" value="CBD_IV"/>
    <property type="match status" value="1"/>
</dbReference>
<name>A0ABZ0RQL0_9BACT</name>
<evidence type="ECO:0000313" key="4">
    <source>
        <dbReference type="Proteomes" id="UP001324993"/>
    </source>
</evidence>
<dbReference type="Gene3D" id="2.60.120.260">
    <property type="entry name" value="Galactose-binding domain-like"/>
    <property type="match status" value="1"/>
</dbReference>
<evidence type="ECO:0000313" key="3">
    <source>
        <dbReference type="EMBL" id="WPJ97270.1"/>
    </source>
</evidence>
<dbReference type="SUPFAM" id="SSF49785">
    <property type="entry name" value="Galactose-binding domain-like"/>
    <property type="match status" value="1"/>
</dbReference>
<dbReference type="InterPro" id="IPR029455">
    <property type="entry name" value="GHL15"/>
</dbReference>
<organism evidence="3 4">
    <name type="scientific">Coraliomargarita algicola</name>
    <dbReference type="NCBI Taxonomy" id="3092156"/>
    <lineage>
        <taxon>Bacteria</taxon>
        <taxon>Pseudomonadati</taxon>
        <taxon>Verrucomicrobiota</taxon>
        <taxon>Opitutia</taxon>
        <taxon>Puniceicoccales</taxon>
        <taxon>Coraliomargaritaceae</taxon>
        <taxon>Coraliomargarita</taxon>
    </lineage>
</organism>
<accession>A0ABZ0RQL0</accession>
<dbReference type="PROSITE" id="PS51175">
    <property type="entry name" value="CBM6"/>
    <property type="match status" value="1"/>
</dbReference>
<dbReference type="Proteomes" id="UP001324993">
    <property type="component" value="Chromosome"/>
</dbReference>
<evidence type="ECO:0000256" key="1">
    <source>
        <dbReference type="ARBA" id="ARBA00022729"/>
    </source>
</evidence>
<dbReference type="Pfam" id="PF14885">
    <property type="entry name" value="GHL15"/>
    <property type="match status" value="1"/>
</dbReference>
<dbReference type="InterPro" id="IPR006584">
    <property type="entry name" value="Cellulose-bd_IV"/>
</dbReference>
<dbReference type="Pfam" id="PF03422">
    <property type="entry name" value="CBM_6"/>
    <property type="match status" value="1"/>
</dbReference>
<dbReference type="RefSeq" id="WP_319834115.1">
    <property type="nucleotide sequence ID" value="NZ_CP138858.1"/>
</dbReference>
<feature type="domain" description="CBM6" evidence="2">
    <location>
        <begin position="783"/>
        <end position="902"/>
    </location>
</feature>
<gene>
    <name evidence="3" type="ORF">SH580_06060</name>
</gene>
<evidence type="ECO:0000259" key="2">
    <source>
        <dbReference type="PROSITE" id="PS51175"/>
    </source>
</evidence>
<dbReference type="EMBL" id="CP138858">
    <property type="protein sequence ID" value="WPJ97270.1"/>
    <property type="molecule type" value="Genomic_DNA"/>
</dbReference>
<protein>
    <submittedName>
        <fullName evidence="3">Carbohydrate-binding protein</fullName>
    </submittedName>
</protein>
<reference evidence="3 4" key="1">
    <citation type="submission" date="2023-11" db="EMBL/GenBank/DDBJ databases">
        <title>Coraliomargarita sp. nov., isolated from marine algae.</title>
        <authorList>
            <person name="Lee J.K."/>
            <person name="Baek J.H."/>
            <person name="Kim J.M."/>
            <person name="Choi D.G."/>
            <person name="Jeon C.O."/>
        </authorList>
    </citation>
    <scope>NUCLEOTIDE SEQUENCE [LARGE SCALE GENOMIC DNA]</scope>
    <source>
        <strain evidence="3 4">J2-16</strain>
    </source>
</reference>
<keyword evidence="4" id="KW-1185">Reference proteome</keyword>
<keyword evidence="1" id="KW-0732">Signal</keyword>
<dbReference type="InterPro" id="IPR005084">
    <property type="entry name" value="CBM6"/>
</dbReference>